<dbReference type="Proteomes" id="UP001303614">
    <property type="component" value="Unassembled WGS sequence"/>
</dbReference>
<dbReference type="PANTHER" id="PTHR43248:SF2">
    <property type="entry name" value="PROLYL AMINOPEPTIDASE"/>
    <property type="match status" value="1"/>
</dbReference>
<sequence length="318" mass="33120">MPVRFFPVAGMLPMRCALACLLLLSSTLAAAVTPASRTYTVTAPDGVTLAVQEHGAGDAPAIVFVHGLLGSRINWDAQLADPLLQRYRLITYDLRGHGLSGKPTAASAYQDGARWADDLAAVLKAANAHDAVLVGWSLGGAVISNYLSRYGDDGLGGAVYVDGVIELRAQQLGAHPAIYRDLVSDDLRTHLQAVYDFLRLCFATQPPVPVFDTLLANGPGLVGHATRSARHVDRYCRPAAHSAAGAAGVWRARCAGAERADAGACTSAAAARADSPVSAGRPCSVPGRKRTLQSGSCAVHGAGWRWAVSAMGSGGIAW</sequence>
<evidence type="ECO:0000256" key="2">
    <source>
        <dbReference type="ARBA" id="ARBA00022801"/>
    </source>
</evidence>
<evidence type="ECO:0000313" key="5">
    <source>
        <dbReference type="EMBL" id="MEA5126236.1"/>
    </source>
</evidence>
<comment type="similarity">
    <text evidence="1">Belongs to the peptidase S33 family.</text>
</comment>
<dbReference type="GO" id="GO:0016787">
    <property type="term" value="F:hydrolase activity"/>
    <property type="evidence" value="ECO:0007669"/>
    <property type="project" value="UniProtKB-KW"/>
</dbReference>
<dbReference type="RefSeq" id="WP_239692224.1">
    <property type="nucleotide sequence ID" value="NZ_JAYFSN010000039.1"/>
</dbReference>
<dbReference type="InterPro" id="IPR000073">
    <property type="entry name" value="AB_hydrolase_1"/>
</dbReference>
<evidence type="ECO:0000256" key="3">
    <source>
        <dbReference type="SAM" id="SignalP"/>
    </source>
</evidence>
<dbReference type="SUPFAM" id="SSF53474">
    <property type="entry name" value="alpha/beta-Hydrolases"/>
    <property type="match status" value="1"/>
</dbReference>
<comment type="caution">
    <text evidence="5">The sequence shown here is derived from an EMBL/GenBank/DDBJ whole genome shotgun (WGS) entry which is preliminary data.</text>
</comment>
<keyword evidence="2 5" id="KW-0378">Hydrolase</keyword>
<gene>
    <name evidence="5" type="ORF">VB146_20775</name>
</gene>
<evidence type="ECO:0000256" key="1">
    <source>
        <dbReference type="ARBA" id="ARBA00010088"/>
    </source>
</evidence>
<dbReference type="PANTHER" id="PTHR43248">
    <property type="entry name" value="2-SUCCINYL-6-HYDROXY-2,4-CYCLOHEXADIENE-1-CARBOXYLATE SYNTHASE"/>
    <property type="match status" value="1"/>
</dbReference>
<dbReference type="Pfam" id="PF00561">
    <property type="entry name" value="Abhydrolase_1"/>
    <property type="match status" value="1"/>
</dbReference>
<accession>A0ABU5Q2X5</accession>
<keyword evidence="6" id="KW-1185">Reference proteome</keyword>
<dbReference type="InterPro" id="IPR029058">
    <property type="entry name" value="AB_hydrolase_fold"/>
</dbReference>
<protein>
    <submittedName>
        <fullName evidence="5">Alpha/beta fold hydrolase</fullName>
    </submittedName>
</protein>
<evidence type="ECO:0000259" key="4">
    <source>
        <dbReference type="Pfam" id="PF00561"/>
    </source>
</evidence>
<keyword evidence="3" id="KW-0732">Signal</keyword>
<evidence type="ECO:0000313" key="6">
    <source>
        <dbReference type="Proteomes" id="UP001303614"/>
    </source>
</evidence>
<dbReference type="EMBL" id="JAYFSO010000037">
    <property type="protein sequence ID" value="MEA5126236.1"/>
    <property type="molecule type" value="Genomic_DNA"/>
</dbReference>
<feature type="signal peptide" evidence="3">
    <location>
        <begin position="1"/>
        <end position="31"/>
    </location>
</feature>
<proteinExistence type="inferred from homology"/>
<organism evidence="5 6">
    <name type="scientific">Xanthomonas floridensis</name>
    <dbReference type="NCBI Taxonomy" id="1843580"/>
    <lineage>
        <taxon>Bacteria</taxon>
        <taxon>Pseudomonadati</taxon>
        <taxon>Pseudomonadota</taxon>
        <taxon>Gammaproteobacteria</taxon>
        <taxon>Lysobacterales</taxon>
        <taxon>Lysobacteraceae</taxon>
        <taxon>Xanthomonas</taxon>
    </lineage>
</organism>
<name>A0ABU5Q2X5_9XANT</name>
<feature type="chain" id="PRO_5045726085" evidence="3">
    <location>
        <begin position="32"/>
        <end position="318"/>
    </location>
</feature>
<reference evidence="5 6" key="1">
    <citation type="submission" date="2023-12" db="EMBL/GenBank/DDBJ databases">
        <title>Genome sequencing of Xanthomonas floridensis.</title>
        <authorList>
            <person name="Greer S."/>
            <person name="Harrison J."/>
            <person name="Grant M."/>
            <person name="Vicente J."/>
            <person name="Studholme D."/>
        </authorList>
    </citation>
    <scope>NUCLEOTIDE SEQUENCE [LARGE SCALE GENOMIC DNA]</scope>
    <source>
        <strain evidence="5 6">WHRI 8848</strain>
    </source>
</reference>
<dbReference type="Gene3D" id="3.40.50.1820">
    <property type="entry name" value="alpha/beta hydrolase"/>
    <property type="match status" value="1"/>
</dbReference>
<dbReference type="InterPro" id="IPR051601">
    <property type="entry name" value="Serine_prot/Carboxylest_S33"/>
</dbReference>
<feature type="domain" description="AB hydrolase-1" evidence="4">
    <location>
        <begin position="60"/>
        <end position="193"/>
    </location>
</feature>